<dbReference type="EMBL" id="BDDM01000066">
    <property type="protein sequence ID" value="GAT78014.1"/>
    <property type="molecule type" value="Genomic_DNA"/>
</dbReference>
<accession>A0A170SH34</accession>
<sequence>MIAVFLLMSISRGTFKDKICIALPEAEDIIYPDIVIVSDAIYRLACVTLDMIIR</sequence>
<protein>
    <submittedName>
        <fullName evidence="1">Uncharacterized protein</fullName>
    </submittedName>
</protein>
<evidence type="ECO:0000313" key="1">
    <source>
        <dbReference type="EMBL" id="GAT78014.1"/>
    </source>
</evidence>
<gene>
    <name evidence="1" type="ORF">EHRUM3_02200</name>
</gene>
<proteinExistence type="predicted"/>
<organism evidence="1 2">
    <name type="scientific">Ehrlichia ruminantium</name>
    <name type="common">heartwater rickettsia</name>
    <name type="synonym">Cowdria ruminantium</name>
    <dbReference type="NCBI Taxonomy" id="779"/>
    <lineage>
        <taxon>Bacteria</taxon>
        <taxon>Pseudomonadati</taxon>
        <taxon>Pseudomonadota</taxon>
        <taxon>Alphaproteobacteria</taxon>
        <taxon>Rickettsiales</taxon>
        <taxon>Anaplasmataceae</taxon>
        <taxon>Ehrlichia</taxon>
    </lineage>
</organism>
<dbReference type="Proteomes" id="UP000092731">
    <property type="component" value="Unassembled WGS sequence"/>
</dbReference>
<comment type="caution">
    <text evidence="1">The sequence shown here is derived from an EMBL/GenBank/DDBJ whole genome shotgun (WGS) entry which is preliminary data.</text>
</comment>
<reference evidence="2" key="1">
    <citation type="submission" date="2016-05" db="EMBL/GenBank/DDBJ databases">
        <title>Draft genome sequences of four strains of Ehrlichia ruminantium, a tick-borne pathogen of ruminants, isolated from Zimbabwe, The Gambia and Ghana.</title>
        <authorList>
            <person name="Nakao R."/>
            <person name="Jongejan F."/>
            <person name="Sugimoto C."/>
        </authorList>
    </citation>
    <scope>NUCLEOTIDE SEQUENCE [LARGE SCALE GENOMIC DNA]</scope>
    <source>
        <strain evidence="2">Pokoase 417</strain>
    </source>
</reference>
<name>A0A170SH34_EHRRU</name>
<dbReference type="AlphaFoldDB" id="A0A170SH34"/>
<evidence type="ECO:0000313" key="2">
    <source>
        <dbReference type="Proteomes" id="UP000092731"/>
    </source>
</evidence>